<dbReference type="GO" id="GO:0043531">
    <property type="term" value="F:ADP binding"/>
    <property type="evidence" value="ECO:0007669"/>
    <property type="project" value="InterPro"/>
</dbReference>
<feature type="domain" description="NB-ARC" evidence="4">
    <location>
        <begin position="86"/>
        <end position="263"/>
    </location>
</feature>
<dbReference type="InterPro" id="IPR044974">
    <property type="entry name" value="Disease_R_plants"/>
</dbReference>
<dbReference type="InterPro" id="IPR058546">
    <property type="entry name" value="RPS4B/Roq1-like_LRR"/>
</dbReference>
<dbReference type="AlphaFoldDB" id="A0A5N6P145"/>
<feature type="domain" description="Disease resistance protein RPS4B/Roq1-like leucine-rich repeats" evidence="6">
    <location>
        <begin position="533"/>
        <end position="704"/>
    </location>
</feature>
<dbReference type="SUPFAM" id="SSF52058">
    <property type="entry name" value="L domain-like"/>
    <property type="match status" value="1"/>
</dbReference>
<dbReference type="EMBL" id="SZYD01000007">
    <property type="protein sequence ID" value="KAD5802538.1"/>
    <property type="molecule type" value="Genomic_DNA"/>
</dbReference>
<dbReference type="PANTHER" id="PTHR11017:SF313">
    <property type="entry name" value="TIR DOMAIN, P-LOOP CONTAINING NUCLEOSIDE TRIPHOSPHATE HYDROLASE"/>
    <property type="match status" value="1"/>
</dbReference>
<evidence type="ECO:0000313" key="8">
    <source>
        <dbReference type="Proteomes" id="UP000326396"/>
    </source>
</evidence>
<keyword evidence="3" id="KW-0611">Plant defense</keyword>
<dbReference type="Gene3D" id="1.10.8.430">
    <property type="entry name" value="Helical domain of apoptotic protease-activating factors"/>
    <property type="match status" value="1"/>
</dbReference>
<dbReference type="InterPro" id="IPR058192">
    <property type="entry name" value="WHD_ROQ1-like"/>
</dbReference>
<dbReference type="Gene3D" id="3.40.50.10140">
    <property type="entry name" value="Toll/interleukin-1 receptor homology (TIR) domain"/>
    <property type="match status" value="1"/>
</dbReference>
<keyword evidence="1" id="KW-0433">Leucine-rich repeat</keyword>
<dbReference type="InterPro" id="IPR032675">
    <property type="entry name" value="LRR_dom_sf"/>
</dbReference>
<keyword evidence="2" id="KW-0677">Repeat</keyword>
<dbReference type="Pfam" id="PF23282">
    <property type="entry name" value="WHD_ROQ1"/>
    <property type="match status" value="1"/>
</dbReference>
<dbReference type="InterPro" id="IPR027417">
    <property type="entry name" value="P-loop_NTPase"/>
</dbReference>
<evidence type="ECO:0000313" key="7">
    <source>
        <dbReference type="EMBL" id="KAD5802538.1"/>
    </source>
</evidence>
<protein>
    <submittedName>
        <fullName evidence="7">Uncharacterized protein</fullName>
    </submittedName>
</protein>
<dbReference type="Pfam" id="PF23286">
    <property type="entry name" value="LRR_13"/>
    <property type="match status" value="1"/>
</dbReference>
<evidence type="ECO:0000259" key="5">
    <source>
        <dbReference type="Pfam" id="PF23282"/>
    </source>
</evidence>
<dbReference type="InterPro" id="IPR002182">
    <property type="entry name" value="NB-ARC"/>
</dbReference>
<evidence type="ECO:0000256" key="2">
    <source>
        <dbReference type="ARBA" id="ARBA00022737"/>
    </source>
</evidence>
<evidence type="ECO:0000256" key="1">
    <source>
        <dbReference type="ARBA" id="ARBA00022614"/>
    </source>
</evidence>
<dbReference type="Pfam" id="PF00931">
    <property type="entry name" value="NB-ARC"/>
    <property type="match status" value="1"/>
</dbReference>
<dbReference type="PRINTS" id="PR00364">
    <property type="entry name" value="DISEASERSIST"/>
</dbReference>
<dbReference type="GO" id="GO:0006952">
    <property type="term" value="P:defense response"/>
    <property type="evidence" value="ECO:0007669"/>
    <property type="project" value="InterPro"/>
</dbReference>
<name>A0A5N6P145_9ASTR</name>
<gene>
    <name evidence="7" type="ORF">E3N88_13898</name>
</gene>
<keyword evidence="8" id="KW-1185">Reference proteome</keyword>
<evidence type="ECO:0000259" key="6">
    <source>
        <dbReference type="Pfam" id="PF23286"/>
    </source>
</evidence>
<accession>A0A5N6P145</accession>
<proteinExistence type="predicted"/>
<evidence type="ECO:0000259" key="4">
    <source>
        <dbReference type="Pfam" id="PF00931"/>
    </source>
</evidence>
<dbReference type="OrthoDB" id="1357022at2759"/>
<dbReference type="Proteomes" id="UP000326396">
    <property type="component" value="Linkage Group LG15"/>
</dbReference>
<feature type="domain" description="Disease resistance protein Roq1-like winged-helix" evidence="5">
    <location>
        <begin position="336"/>
        <end position="406"/>
    </location>
</feature>
<dbReference type="Gene3D" id="3.40.50.300">
    <property type="entry name" value="P-loop containing nucleotide triphosphate hydrolases"/>
    <property type="match status" value="1"/>
</dbReference>
<comment type="caution">
    <text evidence="7">The sequence shown here is derived from an EMBL/GenBank/DDBJ whole genome shotgun (WGS) entry which is preliminary data.</text>
</comment>
<organism evidence="7 8">
    <name type="scientific">Mikania micrantha</name>
    <name type="common">bitter vine</name>
    <dbReference type="NCBI Taxonomy" id="192012"/>
    <lineage>
        <taxon>Eukaryota</taxon>
        <taxon>Viridiplantae</taxon>
        <taxon>Streptophyta</taxon>
        <taxon>Embryophyta</taxon>
        <taxon>Tracheophyta</taxon>
        <taxon>Spermatophyta</taxon>
        <taxon>Magnoliopsida</taxon>
        <taxon>eudicotyledons</taxon>
        <taxon>Gunneridae</taxon>
        <taxon>Pentapetalae</taxon>
        <taxon>asterids</taxon>
        <taxon>campanulids</taxon>
        <taxon>Asterales</taxon>
        <taxon>Asteraceae</taxon>
        <taxon>Asteroideae</taxon>
        <taxon>Heliantheae alliance</taxon>
        <taxon>Eupatorieae</taxon>
        <taxon>Mikania</taxon>
    </lineage>
</organism>
<dbReference type="SUPFAM" id="SSF46785">
    <property type="entry name" value="Winged helix' DNA-binding domain"/>
    <property type="match status" value="1"/>
</dbReference>
<evidence type="ECO:0000256" key="3">
    <source>
        <dbReference type="ARBA" id="ARBA00022821"/>
    </source>
</evidence>
<reference evidence="7 8" key="1">
    <citation type="submission" date="2019-05" db="EMBL/GenBank/DDBJ databases">
        <title>Mikania micrantha, genome provides insights into the molecular mechanism of rapid growth.</title>
        <authorList>
            <person name="Liu B."/>
        </authorList>
    </citation>
    <scope>NUCLEOTIDE SEQUENCE [LARGE SCALE GENOMIC DNA]</scope>
    <source>
        <strain evidence="7">NLD-2019</strain>
        <tissue evidence="7">Leaf</tissue>
    </source>
</reference>
<sequence>MVILTELWPASSSSSSAETDAKKRSGWIQRMELWKMALIEVADLKGKHANDRMETELIEEIVNDIYNRLGAPLGTTILPQLIGMEHYIEHITSWIKDESSHDADVLTIRGMSGIGKTSLAKYLYKLHHRQYTSSFVEDISRRCAEKYHGLLDVQKQLCDDITKTSFVQVHDVYVYTSKIENAIARKKVLLVLDDIDSLDQLDALLGNKGFHLGSKIIITTKDASLIERCALFKTKAKPNHMECTLEGLSENASLKLLCHHAFTCNYPSEGYEEVSIKLTKYCDGHPLALEVLGKSLHKRDVTYWEECIKGLKKEPLSGIEKVKKALQMSFDSLSTENDKELFKHIACFFVGNDRDLVETILKACDINTTSGITNLMEKCFLSIKWNNELTMHSLIQEMGKDLVLQESRSKPWERSRLWCHKESFKVLKQKKGTEKLLGLSLDLKMLDKKTIRGSFELKTESFNAMENLMLLQLNYVQLHGRFENFPEELRWLCMHGSPSKSIPLDLPMENLVALDMSYSNIESFDMSKDKQLLRSLKILDLSFCEQLHSLGGFSELPALERLIVRSCISLIEVCESIEQCVELVYIDLCNCCKLKRVPVSIGKLTKVKTLLLDGCNIRESQIEAIPSDSKFFVISLPKSLRTLSLANNNLSNECFTMDFSCLAMLEKLCLDNNPIVSMPGCVRSLPKLEKLSMTHCDKMISIEHPPRMLRELVIFSTQRNRTLPRKIKFDPEMSPLNLLNQSRSKRILIPRYSPSLRVFNQFQFDPELSPLIFDGYWIIFPQSSFEIDGMVKIQGMTSVEEKVLHNLGWTNTKFTTEMLLETRQMHIGSDKSQKQMYYEFGIFSTIYEGKEMPGWIRCRNTWESISFIIPSSPSNLRGFNFCCVEKSKSLYNDYVIEMPMIIIFNITKKRTWIYNHYIDAVNVSGECLVFLSHWMFGPNEMKTGDHITITVQHSPYKKEQYTKECGIGLVYDDDGKSDEEEDVLGYYKSWNYIIGGDLSPFQLTTGEYLLNSDGFVVYADKAHKCYHPIYDYHANYNEEGREAYKNAFKAFSQKKYNRVGQVTECISAKQIWDARRPDT</sequence>
<dbReference type="Gene3D" id="3.80.10.10">
    <property type="entry name" value="Ribonuclease Inhibitor"/>
    <property type="match status" value="2"/>
</dbReference>
<dbReference type="InterPro" id="IPR035897">
    <property type="entry name" value="Toll_tir_struct_dom_sf"/>
</dbReference>
<dbReference type="PANTHER" id="PTHR11017">
    <property type="entry name" value="LEUCINE-RICH REPEAT-CONTAINING PROTEIN"/>
    <property type="match status" value="1"/>
</dbReference>
<dbReference type="InterPro" id="IPR036390">
    <property type="entry name" value="WH_DNA-bd_sf"/>
</dbReference>
<dbReference type="SUPFAM" id="SSF52540">
    <property type="entry name" value="P-loop containing nucleoside triphosphate hydrolases"/>
    <property type="match status" value="1"/>
</dbReference>
<dbReference type="InterPro" id="IPR042197">
    <property type="entry name" value="Apaf_helical"/>
</dbReference>